<sequence>MSHSVIEYRANRNFVAIHQIPQILPSTSKSQSSLSCQNSLQSIHLIPSKINQQMNSECSMNLSVEKKMYGVIDSPAAILIFKLTESNTQLQLFYNYIKQLVNTQEIISSNIGKIEVHMEKLRRYMFKKQAK</sequence>
<keyword evidence="3" id="KW-1185">Reference proteome</keyword>
<dbReference type="Proteomes" id="UP001642409">
    <property type="component" value="Unassembled WGS sequence"/>
</dbReference>
<evidence type="ECO:0000313" key="3">
    <source>
        <dbReference type="Proteomes" id="UP001642409"/>
    </source>
</evidence>
<reference evidence="2 3" key="2">
    <citation type="submission" date="2024-07" db="EMBL/GenBank/DDBJ databases">
        <authorList>
            <person name="Akdeniz Z."/>
        </authorList>
    </citation>
    <scope>NUCLEOTIDE SEQUENCE [LARGE SCALE GENOMIC DNA]</scope>
</reference>
<organism evidence="1">
    <name type="scientific">Hexamita inflata</name>
    <dbReference type="NCBI Taxonomy" id="28002"/>
    <lineage>
        <taxon>Eukaryota</taxon>
        <taxon>Metamonada</taxon>
        <taxon>Diplomonadida</taxon>
        <taxon>Hexamitidae</taxon>
        <taxon>Hexamitinae</taxon>
        <taxon>Hexamita</taxon>
    </lineage>
</organism>
<proteinExistence type="predicted"/>
<comment type="caution">
    <text evidence="1">The sequence shown here is derived from an EMBL/GenBank/DDBJ whole genome shotgun (WGS) entry which is preliminary data.</text>
</comment>
<accession>A0AA86PTR5</accession>
<dbReference type="EMBL" id="CATOUU010000721">
    <property type="protein sequence ID" value="CAI9944017.1"/>
    <property type="molecule type" value="Genomic_DNA"/>
</dbReference>
<evidence type="ECO:0000313" key="1">
    <source>
        <dbReference type="EMBL" id="CAI9944017.1"/>
    </source>
</evidence>
<gene>
    <name evidence="2" type="ORF">HINF_LOCUS26913</name>
    <name evidence="1" type="ORF">HINF_LOCUS31662</name>
</gene>
<evidence type="ECO:0000313" key="2">
    <source>
        <dbReference type="EMBL" id="CAL6019371.1"/>
    </source>
</evidence>
<name>A0AA86PTR5_9EUKA</name>
<reference evidence="1" key="1">
    <citation type="submission" date="2023-06" db="EMBL/GenBank/DDBJ databases">
        <authorList>
            <person name="Kurt Z."/>
        </authorList>
    </citation>
    <scope>NUCLEOTIDE SEQUENCE</scope>
</reference>
<protein>
    <submittedName>
        <fullName evidence="2">Hypothetical_protein</fullName>
    </submittedName>
</protein>
<dbReference type="AlphaFoldDB" id="A0AA86PTR5"/>
<dbReference type="EMBL" id="CAXDID020000083">
    <property type="protein sequence ID" value="CAL6019371.1"/>
    <property type="molecule type" value="Genomic_DNA"/>
</dbReference>